<evidence type="ECO:0000256" key="3">
    <source>
        <dbReference type="ARBA" id="ARBA00022833"/>
    </source>
</evidence>
<dbReference type="STRING" id="1312852.EG19_11460"/>
<feature type="binding site" evidence="4">
    <location>
        <position position="93"/>
    </location>
    <ligand>
        <name>Zn(2+)</name>
        <dbReference type="ChEBI" id="CHEBI:29105"/>
    </ligand>
</feature>
<dbReference type="PANTHER" id="PTHR34535">
    <property type="entry name" value="HYDROGENASE MATURATION FACTOR HYPA"/>
    <property type="match status" value="1"/>
</dbReference>
<comment type="function">
    <text evidence="4">Involved in the maturation of [NiFe] hydrogenases. Required for nickel insertion into the metal center of the hydrogenase.</text>
</comment>
<dbReference type="PANTHER" id="PTHR34535:SF3">
    <property type="entry name" value="HYDROGENASE MATURATION FACTOR HYPA"/>
    <property type="match status" value="1"/>
</dbReference>
<reference evidence="5 6" key="1">
    <citation type="submission" date="2014-04" db="EMBL/GenBank/DDBJ databases">
        <title>The Genome Sequence of Thermoanaerobaculum aquaticum MP-01, The First Cultivated Group 23 Acidobacterium.</title>
        <authorList>
            <person name="Stamps B.W."/>
            <person name="Losey N.A."/>
            <person name="Lawson P.A."/>
            <person name="Stevenson B.S."/>
        </authorList>
    </citation>
    <scope>NUCLEOTIDE SEQUENCE [LARGE SCALE GENOMIC DNA]</scope>
    <source>
        <strain evidence="5 6">MP-01</strain>
    </source>
</reference>
<feature type="binding site" evidence="4">
    <location>
        <position position="73"/>
    </location>
    <ligand>
        <name>Zn(2+)</name>
        <dbReference type="ChEBI" id="CHEBI:29105"/>
    </ligand>
</feature>
<keyword evidence="6" id="KW-1185">Reference proteome</keyword>
<dbReference type="AlphaFoldDB" id="A0A062Y1R6"/>
<organism evidence="5 6">
    <name type="scientific">Thermoanaerobaculum aquaticum</name>
    <dbReference type="NCBI Taxonomy" id="1312852"/>
    <lineage>
        <taxon>Bacteria</taxon>
        <taxon>Pseudomonadati</taxon>
        <taxon>Acidobacteriota</taxon>
        <taxon>Thermoanaerobaculia</taxon>
        <taxon>Thermoanaerobaculales</taxon>
        <taxon>Thermoanaerobaculaceae</taxon>
        <taxon>Thermoanaerobaculum</taxon>
    </lineage>
</organism>
<dbReference type="Pfam" id="PF01155">
    <property type="entry name" value="HypA"/>
    <property type="match status" value="1"/>
</dbReference>
<evidence type="ECO:0000256" key="4">
    <source>
        <dbReference type="HAMAP-Rule" id="MF_00213"/>
    </source>
</evidence>
<evidence type="ECO:0000313" key="5">
    <source>
        <dbReference type="EMBL" id="KDA54326.1"/>
    </source>
</evidence>
<feature type="binding site" evidence="4">
    <location>
        <position position="76"/>
    </location>
    <ligand>
        <name>Zn(2+)</name>
        <dbReference type="ChEBI" id="CHEBI:29105"/>
    </ligand>
</feature>
<accession>A0A062Y1R6</accession>
<dbReference type="GO" id="GO:0008270">
    <property type="term" value="F:zinc ion binding"/>
    <property type="evidence" value="ECO:0007669"/>
    <property type="project" value="UniProtKB-UniRule"/>
</dbReference>
<comment type="similarity">
    <text evidence="4">Belongs to the HypA/HybF family.</text>
</comment>
<dbReference type="EMBL" id="JMFG01000008">
    <property type="protein sequence ID" value="KDA54326.1"/>
    <property type="molecule type" value="Genomic_DNA"/>
</dbReference>
<keyword evidence="3 4" id="KW-0862">Zinc</keyword>
<feature type="binding site" evidence="4">
    <location>
        <position position="90"/>
    </location>
    <ligand>
        <name>Zn(2+)</name>
        <dbReference type="ChEBI" id="CHEBI:29105"/>
    </ligand>
</feature>
<dbReference type="InterPro" id="IPR000688">
    <property type="entry name" value="HypA/HybF"/>
</dbReference>
<evidence type="ECO:0000256" key="2">
    <source>
        <dbReference type="ARBA" id="ARBA00022723"/>
    </source>
</evidence>
<dbReference type="OrthoDB" id="9800361at2"/>
<dbReference type="GO" id="GO:0016151">
    <property type="term" value="F:nickel cation binding"/>
    <property type="evidence" value="ECO:0007669"/>
    <property type="project" value="UniProtKB-UniRule"/>
</dbReference>
<dbReference type="RefSeq" id="WP_038047546.1">
    <property type="nucleotide sequence ID" value="NZ_JMFG01000008.1"/>
</dbReference>
<evidence type="ECO:0000256" key="1">
    <source>
        <dbReference type="ARBA" id="ARBA00022596"/>
    </source>
</evidence>
<dbReference type="GO" id="GO:0051604">
    <property type="term" value="P:protein maturation"/>
    <property type="evidence" value="ECO:0007669"/>
    <property type="project" value="InterPro"/>
</dbReference>
<dbReference type="Proteomes" id="UP000027284">
    <property type="component" value="Unassembled WGS sequence"/>
</dbReference>
<keyword evidence="1 4" id="KW-0533">Nickel</keyword>
<sequence length="119" mass="12651">MHETSIALEILKTSETVLAQHGGSRILRVKVAVGELSAVEPELLRYAWEAVTVGGPAEGSRLEVDFLPARQFCPTCGPVARAPGAWVPLCLSCGAPLLVEGGNELDLVQVEFEVDGEKP</sequence>
<feature type="binding site" evidence="4">
    <location>
        <position position="2"/>
    </location>
    <ligand>
        <name>Ni(2+)</name>
        <dbReference type="ChEBI" id="CHEBI:49786"/>
    </ligand>
</feature>
<keyword evidence="2 4" id="KW-0479">Metal-binding</keyword>
<dbReference type="PIRSF" id="PIRSF004761">
    <property type="entry name" value="Hydrgn_mat_HypA"/>
    <property type="match status" value="1"/>
</dbReference>
<comment type="caution">
    <text evidence="5">The sequence shown here is derived from an EMBL/GenBank/DDBJ whole genome shotgun (WGS) entry which is preliminary data.</text>
</comment>
<proteinExistence type="inferred from homology"/>
<dbReference type="Gene3D" id="3.30.2320.80">
    <property type="match status" value="1"/>
</dbReference>
<evidence type="ECO:0000313" key="6">
    <source>
        <dbReference type="Proteomes" id="UP000027284"/>
    </source>
</evidence>
<gene>
    <name evidence="4" type="primary">hypA</name>
    <name evidence="5" type="ORF">EG19_11460</name>
</gene>
<protein>
    <recommendedName>
        <fullName evidence="4">Hydrogenase maturation factor HypA</fullName>
    </recommendedName>
</protein>
<name>A0A062Y1R6_9BACT</name>
<dbReference type="HAMAP" id="MF_00213">
    <property type="entry name" value="HypA_HybF"/>
    <property type="match status" value="1"/>
</dbReference>